<dbReference type="EMBL" id="UYRT01000199">
    <property type="protein sequence ID" value="VDK27705.1"/>
    <property type="molecule type" value="Genomic_DNA"/>
</dbReference>
<evidence type="ECO:0000313" key="4">
    <source>
        <dbReference type="Proteomes" id="UP000271098"/>
    </source>
</evidence>
<proteinExistence type="predicted"/>
<evidence type="ECO:0000313" key="2">
    <source>
        <dbReference type="EMBL" id="VDK27705.1"/>
    </source>
</evidence>
<organism evidence="5">
    <name type="scientific">Gongylonema pulchrum</name>
    <dbReference type="NCBI Taxonomy" id="637853"/>
    <lineage>
        <taxon>Eukaryota</taxon>
        <taxon>Metazoa</taxon>
        <taxon>Ecdysozoa</taxon>
        <taxon>Nematoda</taxon>
        <taxon>Chromadorea</taxon>
        <taxon>Rhabditida</taxon>
        <taxon>Spirurina</taxon>
        <taxon>Spiruromorpha</taxon>
        <taxon>Spiruroidea</taxon>
        <taxon>Gongylonematidae</taxon>
        <taxon>Gongylonema</taxon>
    </lineage>
</organism>
<keyword evidence="4" id="KW-1185">Reference proteome</keyword>
<feature type="region of interest" description="Disordered" evidence="1">
    <location>
        <begin position="50"/>
        <end position="91"/>
    </location>
</feature>
<evidence type="ECO:0000256" key="1">
    <source>
        <dbReference type="SAM" id="MobiDB-lite"/>
    </source>
</evidence>
<accession>A0A183CUW7</accession>
<feature type="compositionally biased region" description="Basic residues" evidence="1">
    <location>
        <begin position="59"/>
        <end position="71"/>
    </location>
</feature>
<evidence type="ECO:0000313" key="5">
    <source>
        <dbReference type="WBParaSite" id="GPUH_0000025701-mRNA-1"/>
    </source>
</evidence>
<evidence type="ECO:0000313" key="6">
    <source>
        <dbReference type="WBParaSite" id="GPUH_0001571301-mRNA-1"/>
    </source>
</evidence>
<reference evidence="5 6" key="1">
    <citation type="submission" date="2016-06" db="UniProtKB">
        <authorList>
            <consortium name="WormBaseParasite"/>
        </authorList>
    </citation>
    <scope>IDENTIFICATION</scope>
</reference>
<name>A0A183CUW7_9BILA</name>
<dbReference type="Proteomes" id="UP000271098">
    <property type="component" value="Unassembled WGS sequence"/>
</dbReference>
<sequence length="133" mass="14613">MEKEKPVRLRFNSQPTIHWTPAPLSFFGTNSKNLPRGGLIRSVSVTYPGGRPNVVTQRPRSHHLPSLHAKPRSALSSGCSIEKPTRKSGTAARDRMFLTRSLYEIQNSALANCLASSHPDRLETSFSTDGGSL</sequence>
<dbReference type="WBParaSite" id="GPUH_0000025701-mRNA-1">
    <property type="protein sequence ID" value="GPUH_0000025701-mRNA-1"/>
    <property type="gene ID" value="GPUH_0000025701"/>
</dbReference>
<gene>
    <name evidence="3" type="ORF">GPUH_LOCUS15691</name>
    <name evidence="2" type="ORF">GPUH_LOCUS258</name>
</gene>
<dbReference type="EMBL" id="UYRT01082777">
    <property type="protein sequence ID" value="VDN26481.1"/>
    <property type="molecule type" value="Genomic_DNA"/>
</dbReference>
<evidence type="ECO:0000313" key="3">
    <source>
        <dbReference type="EMBL" id="VDN26481.1"/>
    </source>
</evidence>
<reference evidence="2 4" key="2">
    <citation type="submission" date="2018-11" db="EMBL/GenBank/DDBJ databases">
        <authorList>
            <consortium name="Pathogen Informatics"/>
        </authorList>
    </citation>
    <scope>NUCLEOTIDE SEQUENCE [LARGE SCALE GENOMIC DNA]</scope>
</reference>
<dbReference type="WBParaSite" id="GPUH_0001571301-mRNA-1">
    <property type="protein sequence ID" value="GPUH_0001571301-mRNA-1"/>
    <property type="gene ID" value="GPUH_0001571301"/>
</dbReference>
<dbReference type="OrthoDB" id="2155209at2759"/>
<protein>
    <submittedName>
        <fullName evidence="2 5">Uncharacterized protein</fullName>
    </submittedName>
</protein>
<dbReference type="AlphaFoldDB" id="A0A183CUW7"/>